<dbReference type="CDD" id="cd05018">
    <property type="entry name" value="CoxG"/>
    <property type="match status" value="1"/>
</dbReference>
<keyword evidence="2" id="KW-1185">Reference proteome</keyword>
<dbReference type="EMBL" id="JAATOP010000002">
    <property type="protein sequence ID" value="NIY71523.1"/>
    <property type="molecule type" value="Genomic_DNA"/>
</dbReference>
<dbReference type="SUPFAM" id="SSF55961">
    <property type="entry name" value="Bet v1-like"/>
    <property type="match status" value="1"/>
</dbReference>
<comment type="caution">
    <text evidence="1">The sequence shown here is derived from an EMBL/GenBank/DDBJ whole genome shotgun (WGS) entry which is preliminary data.</text>
</comment>
<dbReference type="Pfam" id="PF06240">
    <property type="entry name" value="COXG"/>
    <property type="match status" value="1"/>
</dbReference>
<dbReference type="PANTHER" id="PTHR38588:SF1">
    <property type="entry name" value="BLL0334 PROTEIN"/>
    <property type="match status" value="1"/>
</dbReference>
<dbReference type="RefSeq" id="WP_167636417.1">
    <property type="nucleotide sequence ID" value="NZ_JAATOP010000002.1"/>
</dbReference>
<dbReference type="Gene3D" id="3.30.530.20">
    <property type="match status" value="1"/>
</dbReference>
<proteinExistence type="predicted"/>
<reference evidence="1 2" key="1">
    <citation type="submission" date="2020-03" db="EMBL/GenBank/DDBJ databases">
        <title>Bacterial isolates of synthetic phycosphere.</title>
        <authorList>
            <person name="Fu H."/>
            <person name="Moran M.A."/>
        </authorList>
    </citation>
    <scope>NUCLEOTIDE SEQUENCE [LARGE SCALE GENOMIC DNA]</scope>
    <source>
        <strain evidence="1 2">HF1</strain>
    </source>
</reference>
<dbReference type="InterPro" id="IPR023393">
    <property type="entry name" value="START-like_dom_sf"/>
</dbReference>
<gene>
    <name evidence="1" type="ORF">HCZ30_03630</name>
</gene>
<organism evidence="1 2">
    <name type="scientific">Marivivens donghaensis</name>
    <dbReference type="NCBI Taxonomy" id="1699413"/>
    <lineage>
        <taxon>Bacteria</taxon>
        <taxon>Pseudomonadati</taxon>
        <taxon>Pseudomonadota</taxon>
        <taxon>Alphaproteobacteria</taxon>
        <taxon>Rhodobacterales</taxon>
        <taxon>Paracoccaceae</taxon>
        <taxon>Marivivens group</taxon>
        <taxon>Marivivens</taxon>
    </lineage>
</organism>
<name>A0ABX0VV87_9RHOB</name>
<dbReference type="PANTHER" id="PTHR38588">
    <property type="entry name" value="BLL0334 PROTEIN"/>
    <property type="match status" value="1"/>
</dbReference>
<protein>
    <submittedName>
        <fullName evidence="1">Carbon monoxide dehydrogenase subunit G</fullName>
    </submittedName>
</protein>
<dbReference type="InterPro" id="IPR010419">
    <property type="entry name" value="CO_DH_gsu"/>
</dbReference>
<evidence type="ECO:0000313" key="2">
    <source>
        <dbReference type="Proteomes" id="UP000709466"/>
    </source>
</evidence>
<dbReference type="Proteomes" id="UP000709466">
    <property type="component" value="Unassembled WGS sequence"/>
</dbReference>
<accession>A0ABX0VV87</accession>
<evidence type="ECO:0000313" key="1">
    <source>
        <dbReference type="EMBL" id="NIY71523.1"/>
    </source>
</evidence>
<sequence length="173" mass="18174">MELADSRVINASPDIVWAALLDPEVLKACIPGCQEMEGSVEDGFTAVVVQKIGPVKATFKGNVQLTDIVEGQSCKIVGEGKGGPAGFAKGGAVVTLAPDDGGTLLTYDVDAKMGGKIAQLGSRIIDGVARKLADEFFQKFQNVVEGPEEDEVAADASEETVVKKGFLSRFRKS</sequence>